<evidence type="ECO:0000256" key="4">
    <source>
        <dbReference type="ARBA" id="ARBA00022884"/>
    </source>
</evidence>
<dbReference type="KEGG" id="pvac:HC248_01219"/>
<evidence type="ECO:0000256" key="5">
    <source>
        <dbReference type="HAMAP-Rule" id="MF_00765"/>
    </source>
</evidence>
<dbReference type="AlphaFoldDB" id="A0A6H2H7U7"/>
<organism evidence="7 8">
    <name type="scientific">Polaromonas vacuolata</name>
    <dbReference type="NCBI Taxonomy" id="37448"/>
    <lineage>
        <taxon>Bacteria</taxon>
        <taxon>Pseudomonadati</taxon>
        <taxon>Pseudomonadota</taxon>
        <taxon>Betaproteobacteria</taxon>
        <taxon>Burkholderiales</taxon>
        <taxon>Comamonadaceae</taxon>
        <taxon>Polaromonas</taxon>
    </lineage>
</organism>
<evidence type="ECO:0000256" key="1">
    <source>
        <dbReference type="ARBA" id="ARBA00022490"/>
    </source>
</evidence>
<comment type="similarity">
    <text evidence="5">Belongs to the DarP family.</text>
</comment>
<keyword evidence="1 5" id="KW-0963">Cytoplasm</keyword>
<keyword evidence="6" id="KW-0472">Membrane</keyword>
<keyword evidence="4 5" id="KW-0694">RNA-binding</keyword>
<accession>A0A6H2H7U7</accession>
<evidence type="ECO:0000313" key="8">
    <source>
        <dbReference type="Proteomes" id="UP000502041"/>
    </source>
</evidence>
<protein>
    <recommendedName>
        <fullName evidence="5">Dual-action ribosomal maturation protein DarP</fullName>
    </recommendedName>
    <alternativeName>
        <fullName evidence="5">Large ribosomal subunit assembly factor DarP</fullName>
    </alternativeName>
</protein>
<dbReference type="InterPro" id="IPR006839">
    <property type="entry name" value="DarP"/>
</dbReference>
<dbReference type="EMBL" id="CP051461">
    <property type="protein sequence ID" value="QJC55935.1"/>
    <property type="molecule type" value="Genomic_DNA"/>
</dbReference>
<evidence type="ECO:0000256" key="6">
    <source>
        <dbReference type="SAM" id="Phobius"/>
    </source>
</evidence>
<dbReference type="NCBIfam" id="NF003593">
    <property type="entry name" value="PRK05255.1-1"/>
    <property type="match status" value="1"/>
</dbReference>
<evidence type="ECO:0000313" key="7">
    <source>
        <dbReference type="EMBL" id="QJC55935.1"/>
    </source>
</evidence>
<keyword evidence="6" id="KW-1133">Transmembrane helix</keyword>
<feature type="transmembrane region" description="Helical" evidence="6">
    <location>
        <begin position="12"/>
        <end position="28"/>
    </location>
</feature>
<comment type="function">
    <text evidence="5">Member of a network of 50S ribosomal subunit biogenesis factors which assembles along the 30S-50S interface, preventing incorrect 23S rRNA structures from forming. Promotes peptidyl transferase center (PTC) maturation.</text>
</comment>
<dbReference type="PANTHER" id="PTHR38101">
    <property type="entry name" value="UPF0307 PROTEIN YJGA"/>
    <property type="match status" value="1"/>
</dbReference>
<evidence type="ECO:0000256" key="3">
    <source>
        <dbReference type="ARBA" id="ARBA00022730"/>
    </source>
</evidence>
<dbReference type="GO" id="GO:1902626">
    <property type="term" value="P:assembly of large subunit precursor of preribosome"/>
    <property type="evidence" value="ECO:0007669"/>
    <property type="project" value="UniProtKB-UniRule"/>
</dbReference>
<dbReference type="Pfam" id="PF04751">
    <property type="entry name" value="DarP"/>
    <property type="match status" value="1"/>
</dbReference>
<keyword evidence="2 5" id="KW-0690">Ribosome biogenesis</keyword>
<dbReference type="Gene3D" id="1.10.60.30">
    <property type="entry name" value="PSPTO4464-like domains"/>
    <property type="match status" value="2"/>
</dbReference>
<reference evidence="7 8" key="1">
    <citation type="submission" date="2020-04" db="EMBL/GenBank/DDBJ databases">
        <title>Complete genome of a Psychrophilic, Marine, Gas Vacuolate Bacterium Polaromonas vacuolata KCTC 22033T.</title>
        <authorList>
            <person name="Hwang K."/>
            <person name="Kim K.M."/>
        </authorList>
    </citation>
    <scope>NUCLEOTIDE SEQUENCE [LARGE SCALE GENOMIC DNA]</scope>
    <source>
        <strain evidence="7 8">KCTC 22033</strain>
    </source>
</reference>
<dbReference type="GO" id="GO:0019843">
    <property type="term" value="F:rRNA binding"/>
    <property type="evidence" value="ECO:0007669"/>
    <property type="project" value="UniProtKB-UniRule"/>
</dbReference>
<dbReference type="HAMAP" id="MF_00765">
    <property type="entry name" value="DarP"/>
    <property type="match status" value="1"/>
</dbReference>
<sequence length="226" mass="25653">MAGAIDLREEVLWDVFVVIWVAMILTAMNNKTPKAIKGYWSNGRFVKPEEIAAEEVGPPSKTQLKAEADEKQALGEALLTLRADLMARLDLPDKLRDAIASAKKITNFEGRRRQMQFIGKLMRPLDCDPIREAIDEQLNGSAQLTLALHLAEQWRDKLVADDLALQDWLTAYPATDSQQLRALIRQTRKDYKPENPGEAPRHGKAYREVFQLVKETMKNANQESQE</sequence>
<keyword evidence="3 5" id="KW-0699">rRNA-binding</keyword>
<gene>
    <name evidence="5" type="primary">darP</name>
    <name evidence="7" type="ORF">HC248_01219</name>
</gene>
<name>A0A6H2H7U7_9BURK</name>
<keyword evidence="8" id="KW-1185">Reference proteome</keyword>
<evidence type="ECO:0000256" key="2">
    <source>
        <dbReference type="ARBA" id="ARBA00022517"/>
    </source>
</evidence>
<dbReference type="PANTHER" id="PTHR38101:SF1">
    <property type="entry name" value="UPF0307 PROTEIN YJGA"/>
    <property type="match status" value="1"/>
</dbReference>
<dbReference type="GO" id="GO:0005829">
    <property type="term" value="C:cytosol"/>
    <property type="evidence" value="ECO:0007669"/>
    <property type="project" value="TreeGrafter"/>
</dbReference>
<dbReference type="CDD" id="cd16331">
    <property type="entry name" value="YjgA-like"/>
    <property type="match status" value="1"/>
</dbReference>
<dbReference type="SUPFAM" id="SSF158710">
    <property type="entry name" value="PSPTO4464-like"/>
    <property type="match status" value="1"/>
</dbReference>
<dbReference type="InterPro" id="IPR023153">
    <property type="entry name" value="DarP_sf"/>
</dbReference>
<keyword evidence="6" id="KW-0812">Transmembrane</keyword>
<dbReference type="GO" id="GO:0043022">
    <property type="term" value="F:ribosome binding"/>
    <property type="evidence" value="ECO:0007669"/>
    <property type="project" value="UniProtKB-UniRule"/>
</dbReference>
<dbReference type="Proteomes" id="UP000502041">
    <property type="component" value="Chromosome"/>
</dbReference>
<proteinExistence type="inferred from homology"/>
<comment type="subcellular location">
    <subcellularLocation>
        <location evidence="5">Cytoplasm</location>
    </subcellularLocation>
    <text evidence="5">Associates with late stage pre-50S ribosomal subunits.</text>
</comment>